<dbReference type="PANTHER" id="PTHR42899:SF1">
    <property type="entry name" value="SPERMATOGENESIS-ASSOCIATED PROTEIN 20"/>
    <property type="match status" value="1"/>
</dbReference>
<evidence type="ECO:0000313" key="2">
    <source>
        <dbReference type="Proteomes" id="UP000014216"/>
    </source>
</evidence>
<dbReference type="EMBL" id="APJX01000010">
    <property type="protein sequence ID" value="EMS78022.1"/>
    <property type="molecule type" value="Genomic_DNA"/>
</dbReference>
<dbReference type="InterPro" id="IPR024705">
    <property type="entry name" value="Ssp411"/>
</dbReference>
<sequence>MSHPMGFTQFLAACDFIIGPTQEIVVVGDPGNQKTTDMLRAVKQAYLPNKVLLFRGKQDAFEELDKIAAYAGEMASAVPVDRPTTFWCQQFACREPITAVEKLKSIIESA</sequence>
<accession>S0G1G4</accession>
<gene>
    <name evidence="1" type="ORF">Dpo_10c00140</name>
</gene>
<organism evidence="1 2">
    <name type="scientific">Desulfotignum phosphitoxidans DSM 13687</name>
    <dbReference type="NCBI Taxonomy" id="1286635"/>
    <lineage>
        <taxon>Bacteria</taxon>
        <taxon>Pseudomonadati</taxon>
        <taxon>Thermodesulfobacteriota</taxon>
        <taxon>Desulfobacteria</taxon>
        <taxon>Desulfobacterales</taxon>
        <taxon>Desulfobacteraceae</taxon>
        <taxon>Desulfotignum</taxon>
    </lineage>
</organism>
<protein>
    <submittedName>
        <fullName evidence="1">Uncharacterized protein</fullName>
    </submittedName>
</protein>
<dbReference type="AlphaFoldDB" id="S0G1G4"/>
<name>S0G1G4_9BACT</name>
<keyword evidence="2" id="KW-1185">Reference proteome</keyword>
<dbReference type="Proteomes" id="UP000014216">
    <property type="component" value="Unassembled WGS sequence"/>
</dbReference>
<comment type="caution">
    <text evidence="1">The sequence shown here is derived from an EMBL/GenBank/DDBJ whole genome shotgun (WGS) entry which is preliminary data.</text>
</comment>
<evidence type="ECO:0000313" key="1">
    <source>
        <dbReference type="EMBL" id="EMS78022.1"/>
    </source>
</evidence>
<reference evidence="1 2" key="1">
    <citation type="journal article" date="2013" name="Genome Announc.">
        <title>Draft Genome Sequence of Desulfotignum phosphitoxidans DSM 13687 Strain FiPS-3.</title>
        <authorList>
            <person name="Poehlein A."/>
            <person name="Daniel R."/>
            <person name="Simeonova D.D."/>
        </authorList>
    </citation>
    <scope>NUCLEOTIDE SEQUENCE [LARGE SCALE GENOMIC DNA]</scope>
    <source>
        <strain evidence="1 2">DSM 13687</strain>
    </source>
</reference>
<proteinExistence type="predicted"/>
<dbReference type="PANTHER" id="PTHR42899">
    <property type="entry name" value="SPERMATOGENESIS-ASSOCIATED PROTEIN 20"/>
    <property type="match status" value="1"/>
</dbReference>